<dbReference type="NCBIfam" id="TIGR00115">
    <property type="entry name" value="tig"/>
    <property type="match status" value="1"/>
</dbReference>
<protein>
    <recommendedName>
        <fullName evidence="4 11">Trigger factor</fullName>
        <shortName evidence="11">TF</shortName>
        <ecNumber evidence="3 11">5.2.1.8</ecNumber>
    </recommendedName>
    <alternativeName>
        <fullName evidence="10 11">PPIase</fullName>
    </alternativeName>
</protein>
<dbReference type="SUPFAM" id="SSF102735">
    <property type="entry name" value="Trigger factor ribosome-binding domain"/>
    <property type="match status" value="1"/>
</dbReference>
<comment type="domain">
    <text evidence="11">Consists of 3 domains; the N-terminus binds the ribosome, the middle domain has PPIase activity, while the C-terminus has intrinsic chaperone activity on its own.</text>
</comment>
<keyword evidence="7 11" id="KW-0143">Chaperone</keyword>
<keyword evidence="9 11" id="KW-0131">Cell cycle</keyword>
<evidence type="ECO:0000256" key="11">
    <source>
        <dbReference type="HAMAP-Rule" id="MF_00303"/>
    </source>
</evidence>
<feature type="domain" description="Trigger factor C-terminal" evidence="14">
    <location>
        <begin position="343"/>
        <end position="497"/>
    </location>
</feature>
<evidence type="ECO:0000256" key="8">
    <source>
        <dbReference type="ARBA" id="ARBA00023235"/>
    </source>
</evidence>
<organism evidence="15 16">
    <name type="scientific">Pseudoxanthomonas wuyuanensis</name>
    <dbReference type="NCBI Taxonomy" id="1073196"/>
    <lineage>
        <taxon>Bacteria</taxon>
        <taxon>Pseudomonadati</taxon>
        <taxon>Pseudomonadota</taxon>
        <taxon>Gammaproteobacteria</taxon>
        <taxon>Lysobacterales</taxon>
        <taxon>Lysobacteraceae</taxon>
        <taxon>Pseudoxanthomonas</taxon>
    </lineage>
</organism>
<comment type="subcellular location">
    <subcellularLocation>
        <location evidence="11">Cytoplasm</location>
    </subcellularLocation>
    <text evidence="11">About half TF is bound to the ribosome near the polypeptide exit tunnel while the other half is free in the cytoplasm.</text>
</comment>
<dbReference type="GO" id="GO:0043022">
    <property type="term" value="F:ribosome binding"/>
    <property type="evidence" value="ECO:0007669"/>
    <property type="project" value="TreeGrafter"/>
</dbReference>
<comment type="function">
    <text evidence="11">Involved in protein export. Acts as a chaperone by maintaining the newly synthesized protein in an open conformation. Functions as a peptidyl-prolyl cis-trans isomerase.</text>
</comment>
<dbReference type="Pfam" id="PF05697">
    <property type="entry name" value="Trigger_N"/>
    <property type="match status" value="1"/>
</dbReference>
<evidence type="ECO:0000313" key="15">
    <source>
        <dbReference type="EMBL" id="SOD50286.1"/>
    </source>
</evidence>
<dbReference type="InterPro" id="IPR008880">
    <property type="entry name" value="Trigger_fac_C"/>
</dbReference>
<dbReference type="GO" id="GO:0005737">
    <property type="term" value="C:cytoplasm"/>
    <property type="evidence" value="ECO:0007669"/>
    <property type="project" value="UniProtKB-SubCell"/>
</dbReference>
<dbReference type="AlphaFoldDB" id="A0A286CV56"/>
<evidence type="ECO:0000256" key="7">
    <source>
        <dbReference type="ARBA" id="ARBA00023186"/>
    </source>
</evidence>
<dbReference type="HAMAP" id="MF_00303">
    <property type="entry name" value="Trigger_factor_Tig"/>
    <property type="match status" value="1"/>
</dbReference>
<keyword evidence="16" id="KW-1185">Reference proteome</keyword>
<dbReference type="Gene3D" id="3.30.70.1050">
    <property type="entry name" value="Trigger factor ribosome-binding domain"/>
    <property type="match status" value="1"/>
</dbReference>
<dbReference type="GO" id="GO:0051301">
    <property type="term" value="P:cell division"/>
    <property type="evidence" value="ECO:0007669"/>
    <property type="project" value="UniProtKB-KW"/>
</dbReference>
<evidence type="ECO:0000256" key="9">
    <source>
        <dbReference type="ARBA" id="ARBA00023306"/>
    </source>
</evidence>
<dbReference type="SUPFAM" id="SSF54534">
    <property type="entry name" value="FKBP-like"/>
    <property type="match status" value="1"/>
</dbReference>
<comment type="catalytic activity">
    <reaction evidence="1 11">
        <text>[protein]-peptidylproline (omega=180) = [protein]-peptidylproline (omega=0)</text>
        <dbReference type="Rhea" id="RHEA:16237"/>
        <dbReference type="Rhea" id="RHEA-COMP:10747"/>
        <dbReference type="Rhea" id="RHEA-COMP:10748"/>
        <dbReference type="ChEBI" id="CHEBI:83833"/>
        <dbReference type="ChEBI" id="CHEBI:83834"/>
        <dbReference type="EC" id="5.2.1.8"/>
    </reaction>
</comment>
<dbReference type="PANTHER" id="PTHR30560:SF3">
    <property type="entry name" value="TRIGGER FACTOR-LIKE PROTEIN TIG, CHLOROPLASTIC"/>
    <property type="match status" value="1"/>
</dbReference>
<dbReference type="Pfam" id="PF05698">
    <property type="entry name" value="Trigger_C"/>
    <property type="match status" value="1"/>
</dbReference>
<dbReference type="GO" id="GO:0003755">
    <property type="term" value="F:peptidyl-prolyl cis-trans isomerase activity"/>
    <property type="evidence" value="ECO:0007669"/>
    <property type="project" value="UniProtKB-UniRule"/>
</dbReference>
<dbReference type="InterPro" id="IPR036611">
    <property type="entry name" value="Trigger_fac_ribosome-bd_sf"/>
</dbReference>
<dbReference type="InterPro" id="IPR027304">
    <property type="entry name" value="Trigger_fact/SurA_dom_sf"/>
</dbReference>
<dbReference type="GO" id="GO:0043335">
    <property type="term" value="P:protein unfolding"/>
    <property type="evidence" value="ECO:0007669"/>
    <property type="project" value="TreeGrafter"/>
</dbReference>
<reference evidence="15 16" key="1">
    <citation type="submission" date="2017-09" db="EMBL/GenBank/DDBJ databases">
        <authorList>
            <person name="Ehlers B."/>
            <person name="Leendertz F.H."/>
        </authorList>
    </citation>
    <scope>NUCLEOTIDE SEQUENCE [LARGE SCALE GENOMIC DNA]</scope>
    <source>
        <strain evidence="15 16">CGMCC 1.10978</strain>
    </source>
</reference>
<evidence type="ECO:0000259" key="13">
    <source>
        <dbReference type="Pfam" id="PF05697"/>
    </source>
</evidence>
<dbReference type="EMBL" id="OCND01000001">
    <property type="protein sequence ID" value="SOD50286.1"/>
    <property type="molecule type" value="Genomic_DNA"/>
</dbReference>
<dbReference type="InterPro" id="IPR037041">
    <property type="entry name" value="Trigger_fac_C_sf"/>
</dbReference>
<dbReference type="SUPFAM" id="SSF109998">
    <property type="entry name" value="Triger factor/SurA peptide-binding domain-like"/>
    <property type="match status" value="1"/>
</dbReference>
<dbReference type="GO" id="GO:0044183">
    <property type="term" value="F:protein folding chaperone"/>
    <property type="evidence" value="ECO:0007669"/>
    <property type="project" value="TreeGrafter"/>
</dbReference>
<feature type="region of interest" description="Disordered" evidence="12">
    <location>
        <begin position="1"/>
        <end position="46"/>
    </location>
</feature>
<dbReference type="EC" id="5.2.1.8" evidence="3 11"/>
<evidence type="ECO:0000313" key="16">
    <source>
        <dbReference type="Proteomes" id="UP000219374"/>
    </source>
</evidence>
<name>A0A286CV56_9GAMM</name>
<evidence type="ECO:0000256" key="5">
    <source>
        <dbReference type="ARBA" id="ARBA00022618"/>
    </source>
</evidence>
<evidence type="ECO:0000256" key="6">
    <source>
        <dbReference type="ARBA" id="ARBA00023110"/>
    </source>
</evidence>
<dbReference type="InterPro" id="IPR008881">
    <property type="entry name" value="Trigger_fac_ribosome-bd_bac"/>
</dbReference>
<dbReference type="GO" id="GO:0015031">
    <property type="term" value="P:protein transport"/>
    <property type="evidence" value="ECO:0007669"/>
    <property type="project" value="UniProtKB-UniRule"/>
</dbReference>
<evidence type="ECO:0000256" key="3">
    <source>
        <dbReference type="ARBA" id="ARBA00013194"/>
    </source>
</evidence>
<sequence>MSAPQRLAPCQTLGFIQNPGPSAADVDPSPSPPGLPGAPERWQPAPESAKLCSSASTRCRALSANQIINIMLWQRPWQQESVSMQVSVESVGNLERRMSFSLPAEQLDTHVGGRLRELARTARIKGFRPGKVPTKVIEQRYGQQVRAEALDGLLRETFNSAVREQALQLAGNPRIEKQGEDGLDFVATFEVVPDFGDVDVAKLSVVRHTAEVTEADIDQMIENLRLQRRTFQPVDRGAKEGDRVALETWSQAGDERMPAEGSEKGATLIGSGVMFGQIEQALVGLAKGEEKSVTVDFPADWRVPALAGRQVEVHVKVTEVSEPVLPEVDKEFIRSFGVKNGDVEQFRADIRTNLERELKGALMTRLRREVGEQLIAAYSHVEMPPRLVENEARAMVQQALEQAQRQGQQVQQLPENAHEGFMDPARKRVLVGLLVGEVARRNSLKLEPKRVNETLRLIASTYEEPEQVIELYRNDPQLMNGLQARVMEEQVIDWIAERAQHTEQALSFQEAIRN</sequence>
<evidence type="ECO:0000259" key="14">
    <source>
        <dbReference type="Pfam" id="PF05698"/>
    </source>
</evidence>
<dbReference type="Gene3D" id="1.10.3120.10">
    <property type="entry name" value="Trigger factor, C-terminal domain"/>
    <property type="match status" value="1"/>
</dbReference>
<evidence type="ECO:0000256" key="4">
    <source>
        <dbReference type="ARBA" id="ARBA00016902"/>
    </source>
</evidence>
<evidence type="ECO:0000256" key="1">
    <source>
        <dbReference type="ARBA" id="ARBA00000971"/>
    </source>
</evidence>
<feature type="compositionally biased region" description="Low complexity" evidence="12">
    <location>
        <begin position="19"/>
        <end position="28"/>
    </location>
</feature>
<dbReference type="Proteomes" id="UP000219374">
    <property type="component" value="Unassembled WGS sequence"/>
</dbReference>
<dbReference type="Gene3D" id="3.10.50.40">
    <property type="match status" value="1"/>
</dbReference>
<keyword evidence="6 11" id="KW-0697">Rotamase</keyword>
<accession>A0A286CV56</accession>
<dbReference type="InterPro" id="IPR046357">
    <property type="entry name" value="PPIase_dom_sf"/>
</dbReference>
<keyword evidence="11" id="KW-0963">Cytoplasm</keyword>
<keyword evidence="5 11" id="KW-0132">Cell division</keyword>
<evidence type="ECO:0000256" key="2">
    <source>
        <dbReference type="ARBA" id="ARBA00005464"/>
    </source>
</evidence>
<proteinExistence type="inferred from homology"/>
<feature type="domain" description="Trigger factor ribosome-binding bacterial" evidence="13">
    <location>
        <begin position="84"/>
        <end position="224"/>
    </location>
</feature>
<gene>
    <name evidence="11" type="primary">tig</name>
    <name evidence="15" type="ORF">SAMN06296416_10141</name>
</gene>
<evidence type="ECO:0000256" key="12">
    <source>
        <dbReference type="SAM" id="MobiDB-lite"/>
    </source>
</evidence>
<evidence type="ECO:0000256" key="10">
    <source>
        <dbReference type="ARBA" id="ARBA00029986"/>
    </source>
</evidence>
<dbReference type="PANTHER" id="PTHR30560">
    <property type="entry name" value="TRIGGER FACTOR CHAPERONE AND PEPTIDYL-PROLYL CIS/TRANS ISOMERASE"/>
    <property type="match status" value="1"/>
</dbReference>
<dbReference type="InterPro" id="IPR005215">
    <property type="entry name" value="Trig_fac"/>
</dbReference>
<dbReference type="GO" id="GO:0051083">
    <property type="term" value="P:'de novo' cotranslational protein folding"/>
    <property type="evidence" value="ECO:0007669"/>
    <property type="project" value="TreeGrafter"/>
</dbReference>
<keyword evidence="8 11" id="KW-0413">Isomerase</keyword>
<comment type="similarity">
    <text evidence="2 11">Belongs to the FKBP-type PPIase family. Tig subfamily.</text>
</comment>